<feature type="domain" description="Response regulatory" evidence="12">
    <location>
        <begin position="3"/>
        <end position="120"/>
    </location>
</feature>
<dbReference type="Pfam" id="PF12833">
    <property type="entry name" value="HTH_18"/>
    <property type="match status" value="1"/>
</dbReference>
<sequence>MFKAVIVDDEEDIRYLIRYLVEKSKHKVEIVGEANDAMSGIALCEKLKPEILFADIRMPGMEGLEMIGRIKQSLPDMQSIIISGYSYFSYAQEALHRGVAAYLLKPLEEDLLEEALKKVQRVLETKRKELLHQKRINAELKKLQSYLETPRDIGKQKEPIQRAIEYIQENYYRDITLEEVAGVVFMHPTYFSALFKKEMGQSFVVYTNGLRMEKAGRLLCEGGLRAVEVSHMLGFRDVSYFNRVFKKYFGKSPLEYKEGEKKET</sequence>
<proteinExistence type="predicted"/>
<dbReference type="SMART" id="SM00342">
    <property type="entry name" value="HTH_ARAC"/>
    <property type="match status" value="1"/>
</dbReference>
<gene>
    <name evidence="13" type="ORF">HMPREF1866_01655</name>
</gene>
<evidence type="ECO:0000313" key="14">
    <source>
        <dbReference type="Proteomes" id="UP000070394"/>
    </source>
</evidence>
<dbReference type="GO" id="GO:0000160">
    <property type="term" value="P:phosphorelay signal transduction system"/>
    <property type="evidence" value="ECO:0007669"/>
    <property type="project" value="UniProtKB-KW"/>
</dbReference>
<evidence type="ECO:0000313" key="13">
    <source>
        <dbReference type="EMBL" id="KXB56980.1"/>
    </source>
</evidence>
<keyword evidence="3" id="KW-0963">Cytoplasm</keyword>
<dbReference type="EMBL" id="LSDA01000096">
    <property type="protein sequence ID" value="KXB56980.1"/>
    <property type="molecule type" value="Genomic_DNA"/>
</dbReference>
<dbReference type="Proteomes" id="UP000070394">
    <property type="component" value="Unassembled WGS sequence"/>
</dbReference>
<dbReference type="PROSITE" id="PS50110">
    <property type="entry name" value="RESPONSE_REGULATORY"/>
    <property type="match status" value="1"/>
</dbReference>
<feature type="domain" description="HTH araC/xylS-type" evidence="11">
    <location>
        <begin position="161"/>
        <end position="259"/>
    </location>
</feature>
<evidence type="ECO:0000256" key="6">
    <source>
        <dbReference type="ARBA" id="ARBA00023015"/>
    </source>
</evidence>
<accession>A0A133ZNI8</accession>
<evidence type="ECO:0000259" key="12">
    <source>
        <dbReference type="PROSITE" id="PS50110"/>
    </source>
</evidence>
<name>A0A133ZNI8_9FIRM</name>
<dbReference type="GO" id="GO:0005737">
    <property type="term" value="C:cytoplasm"/>
    <property type="evidence" value="ECO:0007669"/>
    <property type="project" value="UniProtKB-SubCell"/>
</dbReference>
<feature type="modified residue" description="4-aspartylphosphate" evidence="10">
    <location>
        <position position="55"/>
    </location>
</feature>
<dbReference type="PANTHER" id="PTHR42713:SF3">
    <property type="entry name" value="TRANSCRIPTIONAL REGULATORY PROTEIN HPTR"/>
    <property type="match status" value="1"/>
</dbReference>
<dbReference type="AlphaFoldDB" id="A0A133ZNI8"/>
<dbReference type="SUPFAM" id="SSF52172">
    <property type="entry name" value="CheY-like"/>
    <property type="match status" value="1"/>
</dbReference>
<dbReference type="InterPro" id="IPR051552">
    <property type="entry name" value="HptR"/>
</dbReference>
<comment type="function">
    <text evidence="9">May play the central regulatory role in sporulation. It may be an element of the effector pathway responsible for the activation of sporulation genes in response to nutritional stress. Spo0A may act in concert with spo0H (a sigma factor) to control the expression of some genes that are critical to the sporulation process.</text>
</comment>
<dbReference type="InterPro" id="IPR018060">
    <property type="entry name" value="HTH_AraC"/>
</dbReference>
<keyword evidence="6" id="KW-0805">Transcription regulation</keyword>
<evidence type="ECO:0000256" key="2">
    <source>
        <dbReference type="ARBA" id="ARBA00018672"/>
    </source>
</evidence>
<organism evidence="13 14">
    <name type="scientific">Lachnoanaerobaculum saburreum</name>
    <dbReference type="NCBI Taxonomy" id="467210"/>
    <lineage>
        <taxon>Bacteria</taxon>
        <taxon>Bacillati</taxon>
        <taxon>Bacillota</taxon>
        <taxon>Clostridia</taxon>
        <taxon>Lachnospirales</taxon>
        <taxon>Lachnospiraceae</taxon>
        <taxon>Lachnoanaerobaculum</taxon>
    </lineage>
</organism>
<evidence type="ECO:0000256" key="9">
    <source>
        <dbReference type="ARBA" id="ARBA00024867"/>
    </source>
</evidence>
<dbReference type="PATRIC" id="fig|467210.3.peg.1641"/>
<dbReference type="SMART" id="SM00448">
    <property type="entry name" value="REC"/>
    <property type="match status" value="1"/>
</dbReference>
<dbReference type="InterPro" id="IPR009057">
    <property type="entry name" value="Homeodomain-like_sf"/>
</dbReference>
<evidence type="ECO:0000259" key="11">
    <source>
        <dbReference type="PROSITE" id="PS01124"/>
    </source>
</evidence>
<comment type="subcellular location">
    <subcellularLocation>
        <location evidence="1">Cytoplasm</location>
    </subcellularLocation>
</comment>
<dbReference type="CDD" id="cd17536">
    <property type="entry name" value="REC_YesN-like"/>
    <property type="match status" value="1"/>
</dbReference>
<evidence type="ECO:0000256" key="5">
    <source>
        <dbReference type="ARBA" id="ARBA00023012"/>
    </source>
</evidence>
<comment type="caution">
    <text evidence="13">The sequence shown here is derived from an EMBL/GenBank/DDBJ whole genome shotgun (WGS) entry which is preliminary data.</text>
</comment>
<dbReference type="GO" id="GO:0003700">
    <property type="term" value="F:DNA-binding transcription factor activity"/>
    <property type="evidence" value="ECO:0007669"/>
    <property type="project" value="InterPro"/>
</dbReference>
<dbReference type="InterPro" id="IPR011006">
    <property type="entry name" value="CheY-like_superfamily"/>
</dbReference>
<evidence type="ECO:0000256" key="7">
    <source>
        <dbReference type="ARBA" id="ARBA00023125"/>
    </source>
</evidence>
<keyword evidence="4 10" id="KW-0597">Phosphoprotein</keyword>
<keyword evidence="5" id="KW-0902">Two-component regulatory system</keyword>
<evidence type="ECO:0000256" key="8">
    <source>
        <dbReference type="ARBA" id="ARBA00023163"/>
    </source>
</evidence>
<dbReference type="GO" id="GO:0043565">
    <property type="term" value="F:sequence-specific DNA binding"/>
    <property type="evidence" value="ECO:0007669"/>
    <property type="project" value="InterPro"/>
</dbReference>
<dbReference type="PROSITE" id="PS01124">
    <property type="entry name" value="HTH_ARAC_FAMILY_2"/>
    <property type="match status" value="1"/>
</dbReference>
<dbReference type="RefSeq" id="WP_060931375.1">
    <property type="nucleotide sequence ID" value="NZ_KQ959831.1"/>
</dbReference>
<dbReference type="SUPFAM" id="SSF46689">
    <property type="entry name" value="Homeodomain-like"/>
    <property type="match status" value="2"/>
</dbReference>
<reference evidence="14" key="1">
    <citation type="submission" date="2016-01" db="EMBL/GenBank/DDBJ databases">
        <authorList>
            <person name="Mitreva M."/>
            <person name="Pepin K.H."/>
            <person name="Mihindukulasuriya K.A."/>
            <person name="Fulton R."/>
            <person name="Fronick C."/>
            <person name="O'Laughlin M."/>
            <person name="Miner T."/>
            <person name="Herter B."/>
            <person name="Rosa B.A."/>
            <person name="Cordes M."/>
            <person name="Tomlinson C."/>
            <person name="Wollam A."/>
            <person name="Palsikar V.B."/>
            <person name="Mardis E.R."/>
            <person name="Wilson R.K."/>
        </authorList>
    </citation>
    <scope>NUCLEOTIDE SEQUENCE [LARGE SCALE GENOMIC DNA]</scope>
    <source>
        <strain evidence="14">DNF00896</strain>
    </source>
</reference>
<dbReference type="Pfam" id="PF00072">
    <property type="entry name" value="Response_reg"/>
    <property type="match status" value="1"/>
</dbReference>
<dbReference type="InterPro" id="IPR020449">
    <property type="entry name" value="Tscrpt_reg_AraC-type_HTH"/>
</dbReference>
<evidence type="ECO:0000256" key="10">
    <source>
        <dbReference type="PROSITE-ProRule" id="PRU00169"/>
    </source>
</evidence>
<keyword evidence="8" id="KW-0804">Transcription</keyword>
<dbReference type="STRING" id="467210.HMPREF1866_01655"/>
<protein>
    <recommendedName>
        <fullName evidence="2">Stage 0 sporulation protein A homolog</fullName>
    </recommendedName>
</protein>
<evidence type="ECO:0000256" key="4">
    <source>
        <dbReference type="ARBA" id="ARBA00022553"/>
    </source>
</evidence>
<dbReference type="PANTHER" id="PTHR42713">
    <property type="entry name" value="HISTIDINE KINASE-RELATED"/>
    <property type="match status" value="1"/>
</dbReference>
<keyword evidence="14" id="KW-1185">Reference proteome</keyword>
<dbReference type="Gene3D" id="3.40.50.2300">
    <property type="match status" value="1"/>
</dbReference>
<dbReference type="OrthoDB" id="1769137at2"/>
<dbReference type="Gene3D" id="1.10.10.60">
    <property type="entry name" value="Homeodomain-like"/>
    <property type="match status" value="2"/>
</dbReference>
<evidence type="ECO:0000256" key="3">
    <source>
        <dbReference type="ARBA" id="ARBA00022490"/>
    </source>
</evidence>
<dbReference type="PRINTS" id="PR00032">
    <property type="entry name" value="HTHARAC"/>
</dbReference>
<dbReference type="InterPro" id="IPR001789">
    <property type="entry name" value="Sig_transdc_resp-reg_receiver"/>
</dbReference>
<keyword evidence="7" id="KW-0238">DNA-binding</keyword>
<evidence type="ECO:0000256" key="1">
    <source>
        <dbReference type="ARBA" id="ARBA00004496"/>
    </source>
</evidence>